<feature type="region of interest" description="Disordered" evidence="2">
    <location>
        <begin position="977"/>
        <end position="1167"/>
    </location>
</feature>
<dbReference type="GO" id="GO:0004672">
    <property type="term" value="F:protein kinase activity"/>
    <property type="evidence" value="ECO:0007669"/>
    <property type="project" value="InterPro"/>
</dbReference>
<feature type="compositionally biased region" description="Basic and acidic residues" evidence="2">
    <location>
        <begin position="1299"/>
        <end position="1308"/>
    </location>
</feature>
<dbReference type="PROSITE" id="PS00107">
    <property type="entry name" value="PROTEIN_KINASE_ATP"/>
    <property type="match status" value="1"/>
</dbReference>
<feature type="region of interest" description="Disordered" evidence="2">
    <location>
        <begin position="897"/>
        <end position="945"/>
    </location>
</feature>
<feature type="compositionally biased region" description="Polar residues" evidence="2">
    <location>
        <begin position="1559"/>
        <end position="1583"/>
    </location>
</feature>
<reference evidence="5 7" key="1">
    <citation type="journal article" date="2004" name="Nature">
        <title>Genome duplication in the teleost fish Tetraodon nigroviridis reveals the early vertebrate proto-karyotype.</title>
        <authorList>
            <person name="Jaillon O."/>
            <person name="Aury J.-M."/>
            <person name="Brunet F."/>
            <person name="Petit J.-L."/>
            <person name="Stange-Thomann N."/>
            <person name="Mauceli E."/>
            <person name="Bouneau L."/>
            <person name="Fischer C."/>
            <person name="Ozouf-Costaz C."/>
            <person name="Bernot A."/>
            <person name="Nicaud S."/>
            <person name="Jaffe D."/>
            <person name="Fisher S."/>
            <person name="Lutfalla G."/>
            <person name="Dossat C."/>
            <person name="Segurens B."/>
            <person name="Dasilva C."/>
            <person name="Salanoubat M."/>
            <person name="Levy M."/>
            <person name="Boudet N."/>
            <person name="Castellano S."/>
            <person name="Anthouard V."/>
            <person name="Jubin C."/>
            <person name="Castelli V."/>
            <person name="Katinka M."/>
            <person name="Vacherie B."/>
            <person name="Biemont C."/>
            <person name="Skalli Z."/>
            <person name="Cattolico L."/>
            <person name="Poulain J."/>
            <person name="De Berardinis V."/>
            <person name="Cruaud C."/>
            <person name="Duprat S."/>
            <person name="Brottier P."/>
            <person name="Coutanceau J.-P."/>
            <person name="Gouzy J."/>
            <person name="Parra G."/>
            <person name="Lardier G."/>
            <person name="Chapple C."/>
            <person name="McKernan K.J."/>
            <person name="McEwan P."/>
            <person name="Bosak S."/>
            <person name="Kellis M."/>
            <person name="Volff J.-N."/>
            <person name="Guigo R."/>
            <person name="Zody M.C."/>
            <person name="Mesirov J."/>
            <person name="Lindblad-Toh K."/>
            <person name="Birren B."/>
            <person name="Nusbaum C."/>
            <person name="Kahn D."/>
            <person name="Robinson-Rechavi M."/>
            <person name="Laudet V."/>
            <person name="Schachter V."/>
            <person name="Quetier F."/>
            <person name="Saurin W."/>
            <person name="Scarpelli C."/>
            <person name="Wincker P."/>
            <person name="Lander E.S."/>
            <person name="Weissenbach J."/>
            <person name="Roest Crollius H."/>
        </authorList>
    </citation>
    <scope>NUCLEOTIDE SEQUENCE [LARGE SCALE GENOMIC DNA]</scope>
</reference>
<dbReference type="InterPro" id="IPR000719">
    <property type="entry name" value="Prot_kinase_dom"/>
</dbReference>
<feature type="region of interest" description="Disordered" evidence="2">
    <location>
        <begin position="1974"/>
        <end position="2008"/>
    </location>
</feature>
<gene>
    <name evidence="5" type="ORF">GSTENG00015398001</name>
</gene>
<feature type="compositionally biased region" description="Basic and acidic residues" evidence="2">
    <location>
        <begin position="2149"/>
        <end position="2161"/>
    </location>
</feature>
<feature type="chain" id="PRO_5015097656" evidence="3">
    <location>
        <begin position="32"/>
        <end position="2188"/>
    </location>
</feature>
<dbReference type="STRING" id="99883.ENSTNIP00000010909"/>
<feature type="compositionally biased region" description="Polar residues" evidence="2">
    <location>
        <begin position="2167"/>
        <end position="2181"/>
    </location>
</feature>
<feature type="region of interest" description="Disordered" evidence="2">
    <location>
        <begin position="1533"/>
        <end position="1730"/>
    </location>
</feature>
<proteinExistence type="predicted"/>
<feature type="compositionally biased region" description="Polar residues" evidence="2">
    <location>
        <begin position="519"/>
        <end position="532"/>
    </location>
</feature>
<dbReference type="Ensembl" id="ENSTNIT00000011091.1">
    <property type="protein sequence ID" value="ENSTNIP00000010909.1"/>
    <property type="gene ID" value="ENSTNIG00000008084.1"/>
</dbReference>
<feature type="compositionally biased region" description="Polar residues" evidence="2">
    <location>
        <begin position="1046"/>
        <end position="1077"/>
    </location>
</feature>
<feature type="compositionally biased region" description="Basic and acidic residues" evidence="2">
    <location>
        <begin position="1350"/>
        <end position="1363"/>
    </location>
</feature>
<dbReference type="PROSITE" id="PS50011">
    <property type="entry name" value="PROTEIN_KINASE_DOM"/>
    <property type="match status" value="1"/>
</dbReference>
<feature type="signal peptide" evidence="3">
    <location>
        <begin position="1"/>
        <end position="31"/>
    </location>
</feature>
<accession>Q4SN85</accession>
<evidence type="ECO:0000313" key="7">
    <source>
        <dbReference type="Proteomes" id="UP000007303"/>
    </source>
</evidence>
<feature type="region of interest" description="Disordered" evidence="2">
    <location>
        <begin position="732"/>
        <end position="754"/>
    </location>
</feature>
<organism evidence="5">
    <name type="scientific">Tetraodon nigroviridis</name>
    <name type="common">Spotted green pufferfish</name>
    <name type="synonym">Chelonodon nigroviridis</name>
    <dbReference type="NCBI Taxonomy" id="99883"/>
    <lineage>
        <taxon>Eukaryota</taxon>
        <taxon>Metazoa</taxon>
        <taxon>Chordata</taxon>
        <taxon>Craniata</taxon>
        <taxon>Vertebrata</taxon>
        <taxon>Euteleostomi</taxon>
        <taxon>Actinopterygii</taxon>
        <taxon>Neopterygii</taxon>
        <taxon>Teleostei</taxon>
        <taxon>Neoteleostei</taxon>
        <taxon>Acanthomorphata</taxon>
        <taxon>Eupercaria</taxon>
        <taxon>Tetraodontiformes</taxon>
        <taxon>Tetradontoidea</taxon>
        <taxon>Tetraodontidae</taxon>
        <taxon>Tetraodon</taxon>
    </lineage>
</organism>
<dbReference type="OMA" id="NNADHCQ"/>
<feature type="compositionally biased region" description="Gly residues" evidence="2">
    <location>
        <begin position="1078"/>
        <end position="1089"/>
    </location>
</feature>
<evidence type="ECO:0000256" key="2">
    <source>
        <dbReference type="SAM" id="MobiDB-lite"/>
    </source>
</evidence>
<feature type="non-terminal residue" evidence="5">
    <location>
        <position position="2188"/>
    </location>
</feature>
<evidence type="ECO:0000256" key="1">
    <source>
        <dbReference type="PROSITE-ProRule" id="PRU10141"/>
    </source>
</evidence>
<evidence type="ECO:0000313" key="6">
    <source>
        <dbReference type="Ensembl" id="ENSTNIP00000010909.1"/>
    </source>
</evidence>
<dbReference type="GeneTree" id="ENSGT00940000169119"/>
<feature type="compositionally biased region" description="Basic and acidic residues" evidence="2">
    <location>
        <begin position="1854"/>
        <end position="1863"/>
    </location>
</feature>
<feature type="compositionally biased region" description="Acidic residues" evidence="2">
    <location>
        <begin position="1979"/>
        <end position="1991"/>
    </location>
</feature>
<name>Q4SN85_TETNG</name>
<feature type="compositionally biased region" description="Basic and acidic residues" evidence="2">
    <location>
        <begin position="673"/>
        <end position="687"/>
    </location>
</feature>
<feature type="compositionally biased region" description="Basic and acidic residues" evidence="2">
    <location>
        <begin position="1007"/>
        <end position="1036"/>
    </location>
</feature>
<feature type="region of interest" description="Disordered" evidence="2">
    <location>
        <begin position="446"/>
        <end position="546"/>
    </location>
</feature>
<dbReference type="PANTHER" id="PTHR24417:SF2">
    <property type="entry name" value="SERINE_THREONINE-PROTEIN KINASE LMTK3"/>
    <property type="match status" value="1"/>
</dbReference>
<feature type="region of interest" description="Disordered" evidence="2">
    <location>
        <begin position="1182"/>
        <end position="1209"/>
    </location>
</feature>
<dbReference type="InterPro" id="IPR008266">
    <property type="entry name" value="Tyr_kinase_AS"/>
</dbReference>
<keyword evidence="3" id="KW-0732">Signal</keyword>
<dbReference type="KEGG" id="tng:GSTEN00015398G001"/>
<keyword evidence="1" id="KW-0067">ATP-binding</keyword>
<feature type="region of interest" description="Disordered" evidence="2">
    <location>
        <begin position="1394"/>
        <end position="1422"/>
    </location>
</feature>
<dbReference type="PRINTS" id="PR00109">
    <property type="entry name" value="TYRKINASE"/>
</dbReference>
<sequence>PYVVILISCSGLVSFVLLLLTCLCCKRGGVGFNEFDNADGEDCSGGSSPIQEDSLSSCPSLPEVYTLPVRDRPDCPDLKKGAESKSQCFKRHTLNYLQEIGNGWFGKVILAEVLCDCSSSQAVVKELRISASPLEQRKFLAESEPYRWEKAPESTTPSTIKPQQIGLFSAFSAGASSTQTSSSVWASAARASPSYWSWNSVNWWVNSSRRGVKAAQFFCRDPKIGIFMKSQSVPVRPAHVPLQGDLKRYLRAQRKSDGMTPDLPTRDLLTLQRMAFEITSGLLHLHENNYIHSDLALRNCLLTSDLTVRIGDYGLSHNHYKEDYYLTPDKLWIPLRWIAPELLEEYRGSLIVTDQTKTSNVWSLGVVIWELFEFGSQPHRHLSDDEVLTFVIRERQITLAQPRLKLSHADYWSVWSSEVFIWSVWTCLICIYCPTCRDPLSCEAPDNGARHPAPSHNPKETSHSHAKVFDSPIRRENPLRPIYRSLPRPQPTNLQTDGQSSSSPTYSDEEDSPFMSPERPSTGTTITHSSLSEDADPTCTDLFSRGMKRTQSRLDTILPTIWKEDAELQAKHLAAAKKSPMHLFLTEISSVTGSSKPAPEFSWDKEKKEKKEEEKWGSFVLPNRGMRRSQSLITELGSSGSSCGPEKYNRTGPEEERTEEESLQRDLFLTEIDTGRMDSDHEERSSDPVKYLYPARSRLRPYVYAPGLPSYAQAEEAYSKGMQRSRSLLCEIATGKKEPDQRHTEPRSAGMTREEFLKEIQSAETFLTEIISRQNAVTSKKEQDSAHSPTPLSPEYESICIDPNSAQTITFQSEKAKGKDGPQTEAIYAQVTKRAKKSEIKVSMRPEIPVLHIGINKQCPTVVGQGEDADQSGNFVFSEIMPKNGLLLHQTEAEDCSEGPALPARGDQTDLLERPPCESGDGVEEFGLQRGNEPQTGGQKVGLIGNGDILKESPAVCSPRRAAPLFEKAEITLLKPEVQTYHHGNPPAGDSSENITADDDDPQSDNKSLEMSERDPLLRQSDTGEEKRAVSPRADDPVTPDWDPSSEISVITPTDSVLSPMTSNSADCLTPSDSWISSGGGGVGNGGWRALGNETPHRDSAYFSDSEWEGEGANRRSGDGHVPPRPSSGRGGDRGTLTGIEEEAEVGEKSPMKKSGQMLANRGENGEKITVEMGQEVSIPETDAACLSENSDVPGKRLESAHREDSGIFPKESRKSELLDGLQAKDCADLIDRLFSGLDEEPLKGLQHTMDNHLTQGIISQLTGLKHQESPEKEFDVQIESDEKVSALLDLNSIKCENERGESAKQSDLEDLAPVPANGGRVGSETPTDDGLSKLGVVTSWAGTGVEEFQSDKESPVLDRNELGLRNLGCPDGLEGKKATCETEKQLAAAELRNAAKEKSPLRGVASPGGSDNSGGQNSSQGLGVTVEDVWLALQEDDESSGSAVLRGELHCQRFSQAGDLHLWPEENDQWASPERRCRDTELRSEFFSGFSHKAWEVGERLIVGQEFWETEENDECAGSEPHPAILEGYEEPWNDETQGTGDGAMDSKPNLKDGDDQQVIQDGNVQQEENQENLGETCITDQNLKDGETEAEVENVENPEKESLELRRSSEGDSESPWDATETQENEDFNSWPPNHLCTTPDDCVSEPSETRISSPANREGVGEAAFLPEPVSSTVDQDAHQPRPQGDSFSSVDFPSPPTSLDLDVQDDKLESFEDSFPSPPPEGCVSDFHLDQFFTEAADVSEPPATTRSQGIPADLDVPSVHITIDDENLALDTPDQEKVDAPVQNTPASAPAQVPLNSLPGLLISEWKDLDEEPLEDFEKLEKLCCISGDEEDSLGDLFLENLELLESLKKTPDQKSGGEDEEGSTPEEGAGERSDELEESQPYLIVEPQHVSSHREQSNDGQRSPGQPPEIKDQGSFSKMTTKNGLMMQVCEERLQFSLSENVKTNVLWGSTIKDTVTLRPWGEQIKENSAEAVTEDEENQEESNVEQECCPSEEPQPDETPEPLTVIEQDEVASPPPAAATASQAMKAKIARLSLALPPLAMTIPPAGKGGRVIVVTETDVDKRVGLRSLLKSPKEPMDRERDRGRNVSFFDDVTIYLFDQETPTNELSSSAPTTPSPGSGKNSKLDFRGSTDHLISQRTNARSKEAKRKEDLSLKPRSHVGSNPVTSSRFTVSPANDPHLV</sequence>
<evidence type="ECO:0000259" key="4">
    <source>
        <dbReference type="PROSITE" id="PS50011"/>
    </source>
</evidence>
<feature type="compositionally biased region" description="Basic and acidic residues" evidence="2">
    <location>
        <begin position="1599"/>
        <end position="1612"/>
    </location>
</feature>
<feature type="compositionally biased region" description="Low complexity" evidence="2">
    <location>
        <begin position="2115"/>
        <end position="2127"/>
    </location>
</feature>
<feature type="region of interest" description="Disordered" evidence="2">
    <location>
        <begin position="1854"/>
        <end position="1929"/>
    </location>
</feature>
<dbReference type="Gene3D" id="1.10.510.10">
    <property type="entry name" value="Transferase(Phosphotransferase) domain 1"/>
    <property type="match status" value="1"/>
</dbReference>
<reference evidence="6" key="3">
    <citation type="submission" date="2025-05" db="UniProtKB">
        <authorList>
            <consortium name="Ensembl"/>
        </authorList>
    </citation>
    <scope>IDENTIFICATION</scope>
</reference>
<reference evidence="5" key="2">
    <citation type="submission" date="2004-02" db="EMBL/GenBank/DDBJ databases">
        <authorList>
            <consortium name="Genoscope"/>
            <consortium name="Whitehead Institute Centre for Genome Research"/>
        </authorList>
    </citation>
    <scope>NUCLEOTIDE SEQUENCE</scope>
</reference>
<keyword evidence="1" id="KW-0547">Nucleotide-binding</keyword>
<dbReference type="InterPro" id="IPR017441">
    <property type="entry name" value="Protein_kinase_ATP_BS"/>
</dbReference>
<feature type="compositionally biased region" description="Polar residues" evidence="2">
    <location>
        <begin position="491"/>
        <end position="506"/>
    </location>
</feature>
<dbReference type="GO" id="GO:0005524">
    <property type="term" value="F:ATP binding"/>
    <property type="evidence" value="ECO:0007669"/>
    <property type="project" value="UniProtKB-UniRule"/>
</dbReference>
<feature type="region of interest" description="Disordered" evidence="2">
    <location>
        <begin position="1299"/>
        <end position="1375"/>
    </location>
</feature>
<feature type="compositionally biased region" description="Low complexity" evidence="2">
    <location>
        <begin position="1408"/>
        <end position="1422"/>
    </location>
</feature>
<dbReference type="OrthoDB" id="5973359at2759"/>
<dbReference type="EMBL" id="CAAE01014543">
    <property type="protein sequence ID" value="CAF97897.1"/>
    <property type="molecule type" value="Genomic_DNA"/>
</dbReference>
<dbReference type="InterPro" id="IPR011009">
    <property type="entry name" value="Kinase-like_dom_sf"/>
</dbReference>
<feature type="region of interest" description="Disordered" evidence="2">
    <location>
        <begin position="634"/>
        <end position="689"/>
    </location>
</feature>
<keyword evidence="7" id="KW-1185">Reference proteome</keyword>
<feature type="domain" description="Protein kinase" evidence="4">
    <location>
        <begin position="94"/>
        <end position="493"/>
    </location>
</feature>
<feature type="region of interest" description="Disordered" evidence="2">
    <location>
        <begin position="2108"/>
        <end position="2188"/>
    </location>
</feature>
<evidence type="ECO:0000256" key="3">
    <source>
        <dbReference type="SAM" id="SignalP"/>
    </source>
</evidence>
<feature type="binding site" evidence="1">
    <location>
        <position position="125"/>
    </location>
    <ligand>
        <name>ATP</name>
        <dbReference type="ChEBI" id="CHEBI:30616"/>
    </ligand>
</feature>
<protein>
    <submittedName>
        <fullName evidence="5">(spotted green pufferfish) hypothetical protein</fullName>
    </submittedName>
</protein>
<dbReference type="Proteomes" id="UP000007303">
    <property type="component" value="Unassembled WGS sequence"/>
</dbReference>
<feature type="compositionally biased region" description="Basic and acidic residues" evidence="2">
    <location>
        <begin position="647"/>
        <end position="664"/>
    </location>
</feature>
<feature type="compositionally biased region" description="Basic and acidic residues" evidence="2">
    <location>
        <begin position="907"/>
        <end position="916"/>
    </location>
</feature>
<feature type="compositionally biased region" description="Basic and acidic residues" evidence="2">
    <location>
        <begin position="734"/>
        <end position="754"/>
    </location>
</feature>
<feature type="compositionally biased region" description="Basic and acidic residues" evidence="2">
    <location>
        <begin position="1194"/>
        <end position="1209"/>
    </location>
</feature>
<feature type="compositionally biased region" description="Polar residues" evidence="2">
    <location>
        <begin position="1920"/>
        <end position="1929"/>
    </location>
</feature>
<dbReference type="InterPro" id="IPR001245">
    <property type="entry name" value="Ser-Thr/Tyr_kinase_cat_dom"/>
</dbReference>
<dbReference type="HOGENOM" id="CLU_228100_0_0_1"/>
<feature type="region of interest" description="Disordered" evidence="2">
    <location>
        <begin position="775"/>
        <end position="798"/>
    </location>
</feature>
<dbReference type="Pfam" id="PF07714">
    <property type="entry name" value="PK_Tyr_Ser-Thr"/>
    <property type="match status" value="1"/>
</dbReference>
<dbReference type="PROSITE" id="PS00109">
    <property type="entry name" value="PROTEIN_KINASE_TYR"/>
    <property type="match status" value="1"/>
</dbReference>
<feature type="compositionally biased region" description="Acidic residues" evidence="2">
    <location>
        <begin position="1613"/>
        <end position="1629"/>
    </location>
</feature>
<dbReference type="SUPFAM" id="SSF56112">
    <property type="entry name" value="Protein kinase-like (PK-like)"/>
    <property type="match status" value="1"/>
</dbReference>
<dbReference type="PANTHER" id="PTHR24417">
    <property type="entry name" value="SERINE/THREONINE-PROTEIN KINASE LMTK1"/>
    <property type="match status" value="1"/>
</dbReference>
<evidence type="ECO:0000313" key="5">
    <source>
        <dbReference type="EMBL" id="CAF97897.1"/>
    </source>
</evidence>